<reference evidence="2 3" key="1">
    <citation type="submission" date="2017-02" db="EMBL/GenBank/DDBJ databases">
        <authorList>
            <person name="Dridi B."/>
        </authorList>
    </citation>
    <scope>NUCLEOTIDE SEQUENCE [LARGE SCALE GENOMIC DNA]</scope>
    <source>
        <strain evidence="2 3">JB380</strain>
    </source>
</reference>
<dbReference type="CDD" id="cd24050">
    <property type="entry name" value="ASKHA_NBD_ANMK"/>
    <property type="match status" value="1"/>
</dbReference>
<dbReference type="PANTHER" id="PTHR30605:SF0">
    <property type="entry name" value="ANHYDRO-N-ACETYLMURAMIC ACID KINASE"/>
    <property type="match status" value="1"/>
</dbReference>
<protein>
    <recommendedName>
        <fullName evidence="1">Anhydro-N-acetylmuramic acid kinase</fullName>
        <ecNumber evidence="1">2.7.1.170</ecNumber>
    </recommendedName>
    <alternativeName>
        <fullName evidence="1">AnhMurNAc kinase</fullName>
    </alternativeName>
</protein>
<name>A0A1R4I1W5_9GAMM</name>
<dbReference type="EMBL" id="FUKM01000046">
    <property type="protein sequence ID" value="SJN13353.1"/>
    <property type="molecule type" value="Genomic_DNA"/>
</dbReference>
<keyword evidence="1" id="KW-0547">Nucleotide-binding</keyword>
<dbReference type="PANTHER" id="PTHR30605">
    <property type="entry name" value="ANHYDRO-N-ACETYLMURAMIC ACID KINASE"/>
    <property type="match status" value="1"/>
</dbReference>
<dbReference type="SUPFAM" id="SSF53067">
    <property type="entry name" value="Actin-like ATPase domain"/>
    <property type="match status" value="1"/>
</dbReference>
<dbReference type="InterPro" id="IPR005338">
    <property type="entry name" value="Anhydro_N_Ac-Mur_kinase"/>
</dbReference>
<keyword evidence="1" id="KW-0067">ATP-binding</keyword>
<dbReference type="UniPathway" id="UPA00343"/>
<sequence>MKTLPTAPTLYYMGLMSGTSLDGIDAALIAITPTAPPRLVATHAEPMPEALHSALLTLCNAEQVSFAQLALAENAFCHLQAQAINTLLAQQCLSPSQISAVGSHGQTIEHAPDGHSGGPAYTLQLDNPSLLAELTGCTVVADFRRRDLAAGGQAAPLAPAFHQALFGRQTVEQLILNLGGIANVTWLPRHTDQPALGFDTGPANVLLDAWFAKHYPSRFDQNGTWAKSGQVDSALLVRFLTEPFFRQPPPRSTGRELFHLTWLKQHLTGTESPEDVQATLAELTAISVAEGIKHLLPDNQPATLITCGGGAHNAYLMARLAHHLPNATFTSPSAYGWPEDWIEAGAFAWLAHQRLHHLPGNLPSVTGASGLRVLGGIYSR</sequence>
<comment type="similarity">
    <text evidence="1">Belongs to the anhydro-N-acetylmuramic acid kinase family.</text>
</comment>
<evidence type="ECO:0000313" key="3">
    <source>
        <dbReference type="Proteomes" id="UP000196331"/>
    </source>
</evidence>
<dbReference type="InterPro" id="IPR043129">
    <property type="entry name" value="ATPase_NBD"/>
</dbReference>
<keyword evidence="1 2" id="KW-0808">Transferase</keyword>
<comment type="catalytic activity">
    <reaction evidence="1">
        <text>1,6-anhydro-N-acetyl-beta-muramate + ATP + H2O = N-acetyl-D-muramate 6-phosphate + ADP + H(+)</text>
        <dbReference type="Rhea" id="RHEA:24952"/>
        <dbReference type="ChEBI" id="CHEBI:15377"/>
        <dbReference type="ChEBI" id="CHEBI:15378"/>
        <dbReference type="ChEBI" id="CHEBI:30616"/>
        <dbReference type="ChEBI" id="CHEBI:58690"/>
        <dbReference type="ChEBI" id="CHEBI:58722"/>
        <dbReference type="ChEBI" id="CHEBI:456216"/>
        <dbReference type="EC" id="2.7.1.170"/>
    </reaction>
</comment>
<dbReference type="HAMAP" id="MF_01270">
    <property type="entry name" value="AnhMurNAc_kinase"/>
    <property type="match status" value="1"/>
</dbReference>
<dbReference type="UniPathway" id="UPA00544"/>
<dbReference type="AlphaFoldDB" id="A0A1R4I1W5"/>
<keyword evidence="1 2" id="KW-0418">Kinase</keyword>
<dbReference type="GO" id="GO:0006040">
    <property type="term" value="P:amino sugar metabolic process"/>
    <property type="evidence" value="ECO:0007669"/>
    <property type="project" value="InterPro"/>
</dbReference>
<dbReference type="GO" id="GO:0097175">
    <property type="term" value="P:1,6-anhydro-N-acetyl-beta-muramic acid catabolic process"/>
    <property type="evidence" value="ECO:0007669"/>
    <property type="project" value="UniProtKB-UniRule"/>
</dbReference>
<evidence type="ECO:0000256" key="1">
    <source>
        <dbReference type="HAMAP-Rule" id="MF_01270"/>
    </source>
</evidence>
<evidence type="ECO:0000313" key="2">
    <source>
        <dbReference type="EMBL" id="SJN13353.1"/>
    </source>
</evidence>
<dbReference type="GO" id="GO:0016773">
    <property type="term" value="F:phosphotransferase activity, alcohol group as acceptor"/>
    <property type="evidence" value="ECO:0007669"/>
    <property type="project" value="UniProtKB-UniRule"/>
</dbReference>
<dbReference type="GO" id="GO:0009254">
    <property type="term" value="P:peptidoglycan turnover"/>
    <property type="evidence" value="ECO:0007669"/>
    <property type="project" value="UniProtKB-UniRule"/>
</dbReference>
<dbReference type="NCBIfam" id="NF007139">
    <property type="entry name" value="PRK09585.1-3"/>
    <property type="match status" value="1"/>
</dbReference>
<feature type="binding site" evidence="1">
    <location>
        <begin position="18"/>
        <end position="25"/>
    </location>
    <ligand>
        <name>ATP</name>
        <dbReference type="ChEBI" id="CHEBI:30616"/>
    </ligand>
</feature>
<comment type="pathway">
    <text evidence="1">Cell wall biogenesis; peptidoglycan recycling.</text>
</comment>
<dbReference type="RefSeq" id="WP_087108647.1">
    <property type="nucleotide sequence ID" value="NZ_FUKM01000046.1"/>
</dbReference>
<organism evidence="2 3">
    <name type="scientific">Halomonas citrativorans</name>
    <dbReference type="NCBI Taxonomy" id="2742612"/>
    <lineage>
        <taxon>Bacteria</taxon>
        <taxon>Pseudomonadati</taxon>
        <taxon>Pseudomonadota</taxon>
        <taxon>Gammaproteobacteria</taxon>
        <taxon>Oceanospirillales</taxon>
        <taxon>Halomonadaceae</taxon>
        <taxon>Halomonas</taxon>
    </lineage>
</organism>
<proteinExistence type="inferred from homology"/>
<dbReference type="GO" id="GO:0016301">
    <property type="term" value="F:kinase activity"/>
    <property type="evidence" value="ECO:0007669"/>
    <property type="project" value="UniProtKB-KW"/>
</dbReference>
<comment type="caution">
    <text evidence="2">The sequence shown here is derived from an EMBL/GenBank/DDBJ whole genome shotgun (WGS) entry which is preliminary data.</text>
</comment>
<comment type="pathway">
    <text evidence="1">Amino-sugar metabolism; 1,6-anhydro-N-acetylmuramate degradation.</text>
</comment>
<keyword evidence="1" id="KW-0119">Carbohydrate metabolism</keyword>
<accession>A0A1R4I1W5</accession>
<dbReference type="OrthoDB" id="9763949at2"/>
<comment type="function">
    <text evidence="1">Catalyzes the specific phosphorylation of 1,6-anhydro-N-acetylmuramic acid (anhMurNAc) with the simultaneous cleavage of the 1,6-anhydro ring, generating MurNAc-6-P. Is required for the utilization of anhMurNAc either imported from the medium or derived from its own cell wall murein, and thus plays a role in cell wall recycling.</text>
</comment>
<dbReference type="EC" id="2.7.1.170" evidence="1"/>
<dbReference type="Gene3D" id="3.30.420.40">
    <property type="match status" value="2"/>
</dbReference>
<gene>
    <name evidence="1" type="primary">anmK</name>
    <name evidence="2" type="ORF">CZ787_10000</name>
</gene>
<dbReference type="GO" id="GO:0005524">
    <property type="term" value="F:ATP binding"/>
    <property type="evidence" value="ECO:0007669"/>
    <property type="project" value="UniProtKB-UniRule"/>
</dbReference>
<dbReference type="Proteomes" id="UP000196331">
    <property type="component" value="Unassembled WGS sequence"/>
</dbReference>
<dbReference type="Pfam" id="PF03702">
    <property type="entry name" value="AnmK"/>
    <property type="match status" value="1"/>
</dbReference>